<gene>
    <name evidence="1" type="ORF">GGR38_003543</name>
</gene>
<accession>A0A7W6G7P1</accession>
<dbReference type="RefSeq" id="WP_183627441.1">
    <property type="nucleotide sequence ID" value="NZ_JACIDX010000014.1"/>
</dbReference>
<organism evidence="1 2">
    <name type="scientific">Novosphingobium sediminicola</name>
    <dbReference type="NCBI Taxonomy" id="563162"/>
    <lineage>
        <taxon>Bacteria</taxon>
        <taxon>Pseudomonadati</taxon>
        <taxon>Pseudomonadota</taxon>
        <taxon>Alphaproteobacteria</taxon>
        <taxon>Sphingomonadales</taxon>
        <taxon>Sphingomonadaceae</taxon>
        <taxon>Novosphingobium</taxon>
    </lineage>
</organism>
<dbReference type="Proteomes" id="UP000548867">
    <property type="component" value="Unassembled WGS sequence"/>
</dbReference>
<name>A0A7W6G7P1_9SPHN</name>
<dbReference type="AlphaFoldDB" id="A0A7W6G7P1"/>
<protein>
    <submittedName>
        <fullName evidence="1">Uncharacterized protein</fullName>
    </submittedName>
</protein>
<comment type="caution">
    <text evidence="1">The sequence shown here is derived from an EMBL/GenBank/DDBJ whole genome shotgun (WGS) entry which is preliminary data.</text>
</comment>
<proteinExistence type="predicted"/>
<sequence length="86" mass="9504">MQQVSITKSAFAYGLVRGKNRKTFVTRAANAVSLYIAAFRKCTIFRPKCPYADLRTGLSGGETGLFNARNRDNMATVLLPEMARVT</sequence>
<evidence type="ECO:0000313" key="1">
    <source>
        <dbReference type="EMBL" id="MBB3956578.1"/>
    </source>
</evidence>
<reference evidence="1 2" key="1">
    <citation type="submission" date="2020-08" db="EMBL/GenBank/DDBJ databases">
        <title>Genomic Encyclopedia of Type Strains, Phase IV (KMG-IV): sequencing the most valuable type-strain genomes for metagenomic binning, comparative biology and taxonomic classification.</title>
        <authorList>
            <person name="Goeker M."/>
        </authorList>
    </citation>
    <scope>NUCLEOTIDE SEQUENCE [LARGE SCALE GENOMIC DNA]</scope>
    <source>
        <strain evidence="1 2">DSM 27057</strain>
    </source>
</reference>
<evidence type="ECO:0000313" key="2">
    <source>
        <dbReference type="Proteomes" id="UP000548867"/>
    </source>
</evidence>
<keyword evidence="2" id="KW-1185">Reference proteome</keyword>
<dbReference type="EMBL" id="JACIDX010000014">
    <property type="protein sequence ID" value="MBB3956578.1"/>
    <property type="molecule type" value="Genomic_DNA"/>
</dbReference>